<name>A0ABS2WD77_9GAMM</name>
<evidence type="ECO:0000256" key="1">
    <source>
        <dbReference type="SAM" id="SignalP"/>
    </source>
</evidence>
<protein>
    <recommendedName>
        <fullName evidence="4">Orphan protein</fullName>
    </recommendedName>
</protein>
<feature type="chain" id="PRO_5046385209" description="Orphan protein" evidence="1">
    <location>
        <begin position="20"/>
        <end position="165"/>
    </location>
</feature>
<feature type="signal peptide" evidence="1">
    <location>
        <begin position="1"/>
        <end position="19"/>
    </location>
</feature>
<keyword evidence="3" id="KW-1185">Reference proteome</keyword>
<dbReference type="EMBL" id="JAFFZP010000044">
    <property type="protein sequence ID" value="MBN0989580.1"/>
    <property type="molecule type" value="Genomic_DNA"/>
</dbReference>
<evidence type="ECO:0000313" key="3">
    <source>
        <dbReference type="Proteomes" id="UP000760472"/>
    </source>
</evidence>
<reference evidence="2 3" key="1">
    <citation type="submission" date="2021-02" db="EMBL/GenBank/DDBJ databases">
        <title>A novel species of genus Amphritea isolated from a fishpond in China.</title>
        <authorList>
            <person name="Lu H."/>
        </authorList>
    </citation>
    <scope>NUCLEOTIDE SEQUENCE [LARGE SCALE GENOMIC DNA]</scope>
    <source>
        <strain evidence="2 3">RP18W</strain>
    </source>
</reference>
<accession>A0ABS2WD77</accession>
<sequence>MKKTLITFCLLFLSSVAYAETLVISQNISVDYETPAILAHSGDQLIFKYEDWSFSHSVVDPEELYPAIDLTGLDQDFIVSIFVPESRKILPPWLALLAKEQADTFGVELDNIKLKALAGGRVYATYSMEAKEGNIFVLEEQKIHHFQLLGAKETFQRLLNNIKDR</sequence>
<evidence type="ECO:0000313" key="2">
    <source>
        <dbReference type="EMBL" id="MBN0989580.1"/>
    </source>
</evidence>
<gene>
    <name evidence="2" type="ORF">JW498_19615</name>
</gene>
<dbReference type="Proteomes" id="UP000760472">
    <property type="component" value="Unassembled WGS sequence"/>
</dbReference>
<proteinExistence type="predicted"/>
<comment type="caution">
    <text evidence="2">The sequence shown here is derived from an EMBL/GenBank/DDBJ whole genome shotgun (WGS) entry which is preliminary data.</text>
</comment>
<keyword evidence="1" id="KW-0732">Signal</keyword>
<evidence type="ECO:0008006" key="4">
    <source>
        <dbReference type="Google" id="ProtNLM"/>
    </source>
</evidence>
<organism evidence="2 3">
    <name type="scientific">Amphritea pacifica</name>
    <dbReference type="NCBI Taxonomy" id="2811233"/>
    <lineage>
        <taxon>Bacteria</taxon>
        <taxon>Pseudomonadati</taxon>
        <taxon>Pseudomonadota</taxon>
        <taxon>Gammaproteobacteria</taxon>
        <taxon>Oceanospirillales</taxon>
        <taxon>Oceanospirillaceae</taxon>
        <taxon>Amphritea</taxon>
    </lineage>
</organism>
<dbReference type="RefSeq" id="WP_205214386.1">
    <property type="nucleotide sequence ID" value="NZ_JAFFZP010000044.1"/>
</dbReference>